<dbReference type="Proteomes" id="UP000526734">
    <property type="component" value="Unassembled WGS sequence"/>
</dbReference>
<accession>A0A7W3W3W3</accession>
<dbReference type="InterPro" id="IPR045661">
    <property type="entry name" value="DUF6389"/>
</dbReference>
<organism evidence="1 2">
    <name type="scientific">Amycolatopsis dendrobii</name>
    <dbReference type="NCBI Taxonomy" id="2760662"/>
    <lineage>
        <taxon>Bacteria</taxon>
        <taxon>Bacillati</taxon>
        <taxon>Actinomycetota</taxon>
        <taxon>Actinomycetes</taxon>
        <taxon>Pseudonocardiales</taxon>
        <taxon>Pseudonocardiaceae</taxon>
        <taxon>Amycolatopsis</taxon>
    </lineage>
</organism>
<gene>
    <name evidence="1" type="ORF">H4281_35035</name>
</gene>
<dbReference type="EMBL" id="JACGZW010000013">
    <property type="protein sequence ID" value="MBB1158391.1"/>
    <property type="molecule type" value="Genomic_DNA"/>
</dbReference>
<sequence>MTGILGSASHETSARLEQFWAAARADGVEGVVIDVFVDQDGEGPFDVWARFEGRDAFALDRRFGDERHLFGVAWGEDGWEPGVPPRPSGWTRDDLEAAVVEVVAQWITPLVPAGAPEGFWRIGSP</sequence>
<protein>
    <submittedName>
        <fullName evidence="1">Uncharacterized protein</fullName>
    </submittedName>
</protein>
<evidence type="ECO:0000313" key="2">
    <source>
        <dbReference type="Proteomes" id="UP000526734"/>
    </source>
</evidence>
<name>A0A7W3W3W3_9PSEU</name>
<dbReference type="Pfam" id="PF19926">
    <property type="entry name" value="DUF6389"/>
    <property type="match status" value="1"/>
</dbReference>
<evidence type="ECO:0000313" key="1">
    <source>
        <dbReference type="EMBL" id="MBB1158391.1"/>
    </source>
</evidence>
<keyword evidence="2" id="KW-1185">Reference proteome</keyword>
<dbReference type="AlphaFoldDB" id="A0A7W3W3W3"/>
<reference evidence="1 2" key="1">
    <citation type="submission" date="2020-08" db="EMBL/GenBank/DDBJ databases">
        <title>Amycolatopsis sp. nov. DR6-1 isolated from Dendrobium heterocarpum.</title>
        <authorList>
            <person name="Tedsree N."/>
            <person name="Kuncharoen N."/>
            <person name="Likhitwitayawuid K."/>
            <person name="Tanasupawat S."/>
        </authorList>
    </citation>
    <scope>NUCLEOTIDE SEQUENCE [LARGE SCALE GENOMIC DNA]</scope>
    <source>
        <strain evidence="1 2">DR6-1</strain>
    </source>
</reference>
<proteinExistence type="predicted"/>
<comment type="caution">
    <text evidence="1">The sequence shown here is derived from an EMBL/GenBank/DDBJ whole genome shotgun (WGS) entry which is preliminary data.</text>
</comment>